<organism evidence="2 3">
    <name type="scientific">Micromonas pusilla virus SP1</name>
    <name type="common">MpV-SP1</name>
    <dbReference type="NCBI Taxonomy" id="373996"/>
    <lineage>
        <taxon>Viruses</taxon>
        <taxon>Varidnaviria</taxon>
        <taxon>Bamfordvirae</taxon>
        <taxon>Nucleocytoviricota</taxon>
        <taxon>Megaviricetes</taxon>
        <taxon>Algavirales</taxon>
        <taxon>Phycodnaviridae</taxon>
        <taxon>Prasinovirus</taxon>
        <taxon>Prasinovirus micromonas</taxon>
    </lineage>
</organism>
<evidence type="ECO:0000313" key="2">
    <source>
        <dbReference type="EMBL" id="AET85026.1"/>
    </source>
</evidence>
<dbReference type="InterPro" id="IPR029063">
    <property type="entry name" value="SAM-dependent_MTases_sf"/>
</dbReference>
<evidence type="ECO:0000313" key="3">
    <source>
        <dbReference type="Proteomes" id="UP000232710"/>
    </source>
</evidence>
<dbReference type="SUPFAM" id="SSF53335">
    <property type="entry name" value="S-adenosyl-L-methionine-dependent methyltransferases"/>
    <property type="match status" value="1"/>
</dbReference>
<protein>
    <recommendedName>
        <fullName evidence="1">Methyltransferase FkbM domain-containing protein</fullName>
    </recommendedName>
</protein>
<dbReference type="Pfam" id="PF05050">
    <property type="entry name" value="Methyltransf_21"/>
    <property type="match status" value="1"/>
</dbReference>
<keyword evidence="3" id="KW-1185">Reference proteome</keyword>
<dbReference type="Proteomes" id="UP000232710">
    <property type="component" value="Segment"/>
</dbReference>
<reference evidence="2 3" key="1">
    <citation type="submission" date="2010-12" db="EMBL/GenBank/DDBJ databases">
        <title>The Genome Sequence of Micromonas pusilla virus SP1.</title>
        <authorList>
            <consortium name="The Broad Institute Genome Sequencing Platform"/>
            <person name="Henn M.R."/>
            <person name="Suttle C."/>
            <person name="Winget D."/>
            <person name="Chan A."/>
            <person name="Levin J."/>
            <person name="Malboeuf C."/>
            <person name="Casali M."/>
            <person name="Russ C."/>
            <person name="Lennon N."/>
            <person name="Chapman S.B."/>
            <person name="Erlich R."/>
            <person name="Young S.K."/>
            <person name="Yandava C."/>
            <person name="Zeng Q."/>
            <person name="Alvarado L."/>
            <person name="Anderson S."/>
            <person name="Berlin A."/>
            <person name="Chen Z."/>
            <person name="Freedman E."/>
            <person name="Gellesch M."/>
            <person name="Goldberg J."/>
            <person name="Green L."/>
            <person name="Griggs A."/>
            <person name="Gujja S."/>
            <person name="Heilman E.R."/>
            <person name="Heiman D."/>
            <person name="Hollinger A."/>
            <person name="Howarth C."/>
            <person name="Larson L."/>
            <person name="Mehta T."/>
            <person name="Pearson M."/>
            <person name="Roberts A."/>
            <person name="Ryan E."/>
            <person name="Saif S."/>
            <person name="Shea T."/>
            <person name="Shenoy N."/>
            <person name="Sisk P."/>
            <person name="Stolte C."/>
            <person name="Sykes S."/>
            <person name="White J."/>
            <person name="Haas B."/>
            <person name="Nusbaum C."/>
            <person name="Birren B."/>
        </authorList>
    </citation>
    <scope>NUCLEOTIDE SEQUENCE [LARGE SCALE GENOMIC DNA]</scope>
    <source>
        <strain evidence="2 3">SP1</strain>
    </source>
</reference>
<dbReference type="EMBL" id="JF974320">
    <property type="protein sequence ID" value="AET85026.1"/>
    <property type="molecule type" value="Genomic_DNA"/>
</dbReference>
<organismHost>
    <name type="scientific">Micromonas pusilla</name>
    <name type="common">Picoplanktonic green alga</name>
    <name type="synonym">Chromulina pusilla</name>
    <dbReference type="NCBI Taxonomy" id="38833"/>
</organismHost>
<accession>G9E5V7</accession>
<gene>
    <name evidence="2" type="ORF">MPXG_00228</name>
</gene>
<evidence type="ECO:0000259" key="1">
    <source>
        <dbReference type="Pfam" id="PF05050"/>
    </source>
</evidence>
<dbReference type="InterPro" id="IPR006342">
    <property type="entry name" value="FkbM_mtfrase"/>
</dbReference>
<name>G9E5V7_MPSP1</name>
<dbReference type="Gene3D" id="3.40.50.150">
    <property type="entry name" value="Vaccinia Virus protein VP39"/>
    <property type="match status" value="1"/>
</dbReference>
<feature type="domain" description="Methyltransferase FkbM" evidence="1">
    <location>
        <begin position="109"/>
        <end position="170"/>
    </location>
</feature>
<proteinExistence type="predicted"/>
<sequence>MTEPSLDTWITIKDNEKKYSMPYFSYRICCNHNVNGEISLLKSILKNTPKACIFDVGATGSCFPAEVDTDTTVHLFDPAFIPSGDEWKNKPEYKMYKRNVNYDGENIFVNKTIVDDDKFSISEYCSKNDIKHIDFLKIDTDGHDLAVLNGIGNVNVDMIQFEYDHFYRKKDININDMFNNLPDWHFFYILPTGLIEIKDMRTDYIYTNILATKKFPDKIIKDFVPIMKDSVIETRDVAEFVLDIFWEANIPTEQFKNLYCYSLNEPNKIDVKWNLKDALSRYSSLYDR</sequence>